<proteinExistence type="predicted"/>
<keyword evidence="5" id="KW-0539">Nucleus</keyword>
<comment type="caution">
    <text evidence="8">The sequence shown here is derived from an EMBL/GenBank/DDBJ whole genome shotgun (WGS) entry which is preliminary data.</text>
</comment>
<dbReference type="InterPro" id="IPR050815">
    <property type="entry name" value="TF_fung"/>
</dbReference>
<dbReference type="EMBL" id="JANBPT010000819">
    <property type="protein sequence ID" value="KAJ1912600.1"/>
    <property type="molecule type" value="Genomic_DNA"/>
</dbReference>
<keyword evidence="2" id="KW-0479">Metal-binding</keyword>
<dbReference type="OrthoDB" id="2123952at2759"/>
<dbReference type="SUPFAM" id="SSF57701">
    <property type="entry name" value="Zn2/Cys6 DNA-binding domain"/>
    <property type="match status" value="1"/>
</dbReference>
<dbReference type="Proteomes" id="UP001150569">
    <property type="component" value="Unassembled WGS sequence"/>
</dbReference>
<evidence type="ECO:0000256" key="2">
    <source>
        <dbReference type="ARBA" id="ARBA00022723"/>
    </source>
</evidence>
<comment type="subcellular location">
    <subcellularLocation>
        <location evidence="1">Nucleus</location>
    </subcellularLocation>
</comment>
<evidence type="ECO:0000259" key="7">
    <source>
        <dbReference type="PROSITE" id="PS50048"/>
    </source>
</evidence>
<gene>
    <name evidence="8" type="ORF">IWQ60_009595</name>
</gene>
<evidence type="ECO:0000256" key="6">
    <source>
        <dbReference type="SAM" id="MobiDB-lite"/>
    </source>
</evidence>
<accession>A0A9W8DKW8</accession>
<evidence type="ECO:0000313" key="8">
    <source>
        <dbReference type="EMBL" id="KAJ1912600.1"/>
    </source>
</evidence>
<dbReference type="GO" id="GO:0005634">
    <property type="term" value="C:nucleus"/>
    <property type="evidence" value="ECO:0007669"/>
    <property type="project" value="UniProtKB-SubCell"/>
</dbReference>
<sequence length="743" mass="83444">MADTTQPSNPGSPPKPPRKLRKICDMCALRRYRCSGGNPCTSCHRRLFNCHYSYFAVRQSAAHKKPEALPPRHIRPQGASASSSDPATLTTAPLSFPPVASSTTSLPSLSFTASDSPHTAALAVSGLTSVVLNSTPVLSGPSETHLSDPYTVARPPCSIASLSATTTFPPGSSHPTFAVALSPRQDGSELRQTGAMVPPATSLDDATERRLEVLLDMLRRFQLVADEAQTAPKPFDDDRRRLQWSAPTPIKYRLQIAVENLAFTAQMLGKAIYRPGSEGLTSSAWHLTLPALAVPASILPDPRNSLPAALDSHEDRLYASSTVWSLVSHFFTSFVYWEPFLQLQRFFLLFVEGHVVPSLLNAILAFSCQSYQDAETGDNPYTVLLSDYIQRAERTLLTDMAEPNMDIVTTACVMGMVSCAMGDGQRLNSYFELVNRLIVILDLHRVDTPEQRQQWERPVTCLQHVLFEARRRCFWSNMFLTGLANLIDTCSARFDIEAIGTDSADNLDLRDFFLVDDFDHQLPAIVAPIFSASSTTRFSRKLVLLAYAIGDMRTAARNRGWLDAQEVRYYHDQLRRWFASLPPEAVITEAVVRDLSNPRRCRQFRDHSLLQLGFYLTIFLLNSESVLALIRGDDTESFRGECRAMSWQFFKDLIQLISIPSSRIPLAERPLNSFLYAWYGLESSLVYLKHIPEDQRAEHLMHLHALYHQTRQYSLISRYSRTLRAQFAELVKQHGLEWITVPK</sequence>
<dbReference type="PROSITE" id="PS50048">
    <property type="entry name" value="ZN2_CY6_FUNGAL_2"/>
    <property type="match status" value="1"/>
</dbReference>
<evidence type="ECO:0000256" key="1">
    <source>
        <dbReference type="ARBA" id="ARBA00004123"/>
    </source>
</evidence>
<evidence type="ECO:0000256" key="4">
    <source>
        <dbReference type="ARBA" id="ARBA00023163"/>
    </source>
</evidence>
<reference evidence="8" key="1">
    <citation type="submission" date="2022-07" db="EMBL/GenBank/DDBJ databases">
        <title>Phylogenomic reconstructions and comparative analyses of Kickxellomycotina fungi.</title>
        <authorList>
            <person name="Reynolds N.K."/>
            <person name="Stajich J.E."/>
            <person name="Barry K."/>
            <person name="Grigoriev I.V."/>
            <person name="Crous P."/>
            <person name="Smith M.E."/>
        </authorList>
    </citation>
    <scope>NUCLEOTIDE SEQUENCE</scope>
    <source>
        <strain evidence="8">RSA 861</strain>
    </source>
</reference>
<dbReference type="InterPro" id="IPR036864">
    <property type="entry name" value="Zn2-C6_fun-type_DNA-bd_sf"/>
</dbReference>
<feature type="compositionally biased region" description="Polar residues" evidence="6">
    <location>
        <begin position="79"/>
        <end position="93"/>
    </location>
</feature>
<dbReference type="PANTHER" id="PTHR47338">
    <property type="entry name" value="ZN(II)2CYS6 TRANSCRIPTION FACTOR (EUROFUNG)-RELATED"/>
    <property type="match status" value="1"/>
</dbReference>
<keyword evidence="3" id="KW-0805">Transcription regulation</keyword>
<evidence type="ECO:0000313" key="9">
    <source>
        <dbReference type="Proteomes" id="UP001150569"/>
    </source>
</evidence>
<dbReference type="PANTHER" id="PTHR47338:SF5">
    <property type="entry name" value="ZN(II)2CYS6 TRANSCRIPTION FACTOR (EUROFUNG)"/>
    <property type="match status" value="1"/>
</dbReference>
<keyword evidence="9" id="KW-1185">Reference proteome</keyword>
<organism evidence="8 9">
    <name type="scientific">Tieghemiomyces parasiticus</name>
    <dbReference type="NCBI Taxonomy" id="78921"/>
    <lineage>
        <taxon>Eukaryota</taxon>
        <taxon>Fungi</taxon>
        <taxon>Fungi incertae sedis</taxon>
        <taxon>Zoopagomycota</taxon>
        <taxon>Kickxellomycotina</taxon>
        <taxon>Dimargaritomycetes</taxon>
        <taxon>Dimargaritales</taxon>
        <taxon>Dimargaritaceae</taxon>
        <taxon>Tieghemiomyces</taxon>
    </lineage>
</organism>
<dbReference type="GO" id="GO:0008270">
    <property type="term" value="F:zinc ion binding"/>
    <property type="evidence" value="ECO:0007669"/>
    <property type="project" value="InterPro"/>
</dbReference>
<protein>
    <recommendedName>
        <fullName evidence="7">Zn(2)-C6 fungal-type domain-containing protein</fullName>
    </recommendedName>
</protein>
<dbReference type="Pfam" id="PF00172">
    <property type="entry name" value="Zn_clus"/>
    <property type="match status" value="1"/>
</dbReference>
<evidence type="ECO:0000256" key="3">
    <source>
        <dbReference type="ARBA" id="ARBA00023015"/>
    </source>
</evidence>
<dbReference type="GO" id="GO:0000981">
    <property type="term" value="F:DNA-binding transcription factor activity, RNA polymerase II-specific"/>
    <property type="evidence" value="ECO:0007669"/>
    <property type="project" value="InterPro"/>
</dbReference>
<dbReference type="CDD" id="cd12148">
    <property type="entry name" value="fungal_TF_MHR"/>
    <property type="match status" value="1"/>
</dbReference>
<dbReference type="AlphaFoldDB" id="A0A9W8DKW8"/>
<dbReference type="CDD" id="cd00067">
    <property type="entry name" value="GAL4"/>
    <property type="match status" value="1"/>
</dbReference>
<feature type="region of interest" description="Disordered" evidence="6">
    <location>
        <begin position="64"/>
        <end position="95"/>
    </location>
</feature>
<feature type="domain" description="Zn(2)-C6 fungal-type" evidence="7">
    <location>
        <begin position="23"/>
        <end position="52"/>
    </location>
</feature>
<evidence type="ECO:0000256" key="5">
    <source>
        <dbReference type="ARBA" id="ARBA00023242"/>
    </source>
</evidence>
<dbReference type="Gene3D" id="4.10.240.10">
    <property type="entry name" value="Zn(2)-C6 fungal-type DNA-binding domain"/>
    <property type="match status" value="1"/>
</dbReference>
<feature type="region of interest" description="Disordered" evidence="6">
    <location>
        <begin position="1"/>
        <end position="20"/>
    </location>
</feature>
<name>A0A9W8DKW8_9FUNG</name>
<keyword evidence="4" id="KW-0804">Transcription</keyword>
<dbReference type="InterPro" id="IPR001138">
    <property type="entry name" value="Zn2Cys6_DnaBD"/>
</dbReference>